<reference evidence="3" key="1">
    <citation type="journal article" date="2019" name="Int. J. Syst. Evol. Microbiol.">
        <title>The Global Catalogue of Microorganisms (GCM) 10K type strain sequencing project: providing services to taxonomists for standard genome sequencing and annotation.</title>
        <authorList>
            <consortium name="The Broad Institute Genomics Platform"/>
            <consortium name="The Broad Institute Genome Sequencing Center for Infectious Disease"/>
            <person name="Wu L."/>
            <person name="Ma J."/>
        </authorList>
    </citation>
    <scope>NUCLEOTIDE SEQUENCE [LARGE SCALE GENOMIC DNA]</scope>
    <source>
        <strain evidence="3">CGMCC 4.7139</strain>
    </source>
</reference>
<dbReference type="InterPro" id="IPR004360">
    <property type="entry name" value="Glyas_Fos-R_dOase_dom"/>
</dbReference>
<dbReference type="SUPFAM" id="SSF54593">
    <property type="entry name" value="Glyoxalase/Bleomycin resistance protein/Dihydroxybiphenyl dioxygenase"/>
    <property type="match status" value="2"/>
</dbReference>
<protein>
    <submittedName>
        <fullName evidence="2">VOC family protein</fullName>
    </submittedName>
</protein>
<dbReference type="InterPro" id="IPR037523">
    <property type="entry name" value="VOC_core"/>
</dbReference>
<dbReference type="Pfam" id="PF18029">
    <property type="entry name" value="Glyoxalase_6"/>
    <property type="match status" value="1"/>
</dbReference>
<dbReference type="PROSITE" id="PS51819">
    <property type="entry name" value="VOC"/>
    <property type="match status" value="2"/>
</dbReference>
<organism evidence="2 3">
    <name type="scientific">Streptomyces maoxianensis</name>
    <dbReference type="NCBI Taxonomy" id="1459942"/>
    <lineage>
        <taxon>Bacteria</taxon>
        <taxon>Bacillati</taxon>
        <taxon>Actinomycetota</taxon>
        <taxon>Actinomycetes</taxon>
        <taxon>Kitasatosporales</taxon>
        <taxon>Streptomycetaceae</taxon>
        <taxon>Streptomyces</taxon>
    </lineage>
</organism>
<gene>
    <name evidence="2" type="ORF">ACFO9E_06340</name>
</gene>
<dbReference type="EMBL" id="JBHSFE010000007">
    <property type="protein sequence ID" value="MFC4607433.1"/>
    <property type="molecule type" value="Genomic_DNA"/>
</dbReference>
<dbReference type="Gene3D" id="3.10.180.10">
    <property type="entry name" value="2,3-Dihydroxybiphenyl 1,2-Dioxygenase, domain 1"/>
    <property type="match status" value="2"/>
</dbReference>
<evidence type="ECO:0000313" key="2">
    <source>
        <dbReference type="EMBL" id="MFC4607433.1"/>
    </source>
</evidence>
<dbReference type="Proteomes" id="UP001595993">
    <property type="component" value="Unassembled WGS sequence"/>
</dbReference>
<dbReference type="InterPro" id="IPR052164">
    <property type="entry name" value="Anthracycline_SecMetBiosynth"/>
</dbReference>
<dbReference type="PANTHER" id="PTHR33993:SF10">
    <property type="entry name" value="CONSERVED PROTEIN"/>
    <property type="match status" value="1"/>
</dbReference>
<proteinExistence type="predicted"/>
<evidence type="ECO:0000259" key="1">
    <source>
        <dbReference type="PROSITE" id="PS51819"/>
    </source>
</evidence>
<dbReference type="CDD" id="cd07247">
    <property type="entry name" value="SgaA_N_like"/>
    <property type="match status" value="1"/>
</dbReference>
<evidence type="ECO:0000313" key="3">
    <source>
        <dbReference type="Proteomes" id="UP001595993"/>
    </source>
</evidence>
<accession>A0ABV9G2K6</accession>
<sequence>MDKKSAAVSSAGVTSSHEVFGAPCWITLMARNMRDAQDFYGAVLGWRFRRARLGAEGTEFSLALSDGAPVAGIGVVDAALQAPSGWTPYFAVANADETAARIRERSATVAVGPLNLTVGRAALAADRDGAVFGIWEGELIPDWLTWRKSAPAWVHLRTRNAFEAAIFYGEVFDWASDKTGCCQVDYEEDEVVLRHEGQMVARLSSGAAEAAPDPMILPRWHVYFPVADVETTVQAARHNGGEVLARRSTDHGSEATLRDSEGAMFTVTTRG</sequence>
<dbReference type="InterPro" id="IPR029068">
    <property type="entry name" value="Glyas_Bleomycin-R_OHBP_Dase"/>
</dbReference>
<comment type="caution">
    <text evidence="2">The sequence shown here is derived from an EMBL/GenBank/DDBJ whole genome shotgun (WGS) entry which is preliminary data.</text>
</comment>
<name>A0ABV9G2K6_9ACTN</name>
<feature type="domain" description="VOC" evidence="1">
    <location>
        <begin position="22"/>
        <end position="137"/>
    </location>
</feature>
<dbReference type="RefSeq" id="WP_381192429.1">
    <property type="nucleotide sequence ID" value="NZ_JBHSFE010000007.1"/>
</dbReference>
<dbReference type="PANTHER" id="PTHR33993">
    <property type="entry name" value="GLYOXALASE-RELATED"/>
    <property type="match status" value="1"/>
</dbReference>
<dbReference type="InterPro" id="IPR041581">
    <property type="entry name" value="Glyoxalase_6"/>
</dbReference>
<dbReference type="Pfam" id="PF00903">
    <property type="entry name" value="Glyoxalase"/>
    <property type="match status" value="1"/>
</dbReference>
<keyword evidence="3" id="KW-1185">Reference proteome</keyword>
<feature type="domain" description="VOC" evidence="1">
    <location>
        <begin position="150"/>
        <end position="270"/>
    </location>
</feature>